<evidence type="ECO:0000256" key="1">
    <source>
        <dbReference type="SAM" id="MobiDB-lite"/>
    </source>
</evidence>
<comment type="caution">
    <text evidence="3">The sequence shown here is derived from an EMBL/GenBank/DDBJ whole genome shotgun (WGS) entry which is preliminary data.</text>
</comment>
<name>A0AAJ0G7T7_9PEZI</name>
<proteinExistence type="predicted"/>
<reference evidence="3" key="1">
    <citation type="submission" date="2023-04" db="EMBL/GenBank/DDBJ databases">
        <title>Black Yeasts Isolated from many extreme environments.</title>
        <authorList>
            <person name="Coleine C."/>
            <person name="Stajich J.E."/>
            <person name="Selbmann L."/>
        </authorList>
    </citation>
    <scope>NUCLEOTIDE SEQUENCE</scope>
    <source>
        <strain evidence="3">CCFEE 5312</strain>
    </source>
</reference>
<dbReference type="Pfam" id="PF20233">
    <property type="entry name" value="DUF6590"/>
    <property type="match status" value="1"/>
</dbReference>
<gene>
    <name evidence="3" type="ORF">LTR09_011173</name>
</gene>
<evidence type="ECO:0000313" key="3">
    <source>
        <dbReference type="EMBL" id="KAK3047426.1"/>
    </source>
</evidence>
<dbReference type="InterPro" id="IPR046497">
    <property type="entry name" value="DUF6590"/>
</dbReference>
<feature type="compositionally biased region" description="Acidic residues" evidence="1">
    <location>
        <begin position="158"/>
        <end position="175"/>
    </location>
</feature>
<evidence type="ECO:0000313" key="4">
    <source>
        <dbReference type="Proteomes" id="UP001271007"/>
    </source>
</evidence>
<keyword evidence="4" id="KW-1185">Reference proteome</keyword>
<feature type="domain" description="DUF6590" evidence="2">
    <location>
        <begin position="1"/>
        <end position="96"/>
    </location>
</feature>
<accession>A0AAJ0G7T7</accession>
<dbReference type="EMBL" id="JAWDJX010000062">
    <property type="protein sequence ID" value="KAK3047426.1"/>
    <property type="molecule type" value="Genomic_DNA"/>
</dbReference>
<feature type="region of interest" description="Disordered" evidence="1">
    <location>
        <begin position="149"/>
        <end position="175"/>
    </location>
</feature>
<organism evidence="3 4">
    <name type="scientific">Extremus antarcticus</name>
    <dbReference type="NCBI Taxonomy" id="702011"/>
    <lineage>
        <taxon>Eukaryota</taxon>
        <taxon>Fungi</taxon>
        <taxon>Dikarya</taxon>
        <taxon>Ascomycota</taxon>
        <taxon>Pezizomycotina</taxon>
        <taxon>Dothideomycetes</taxon>
        <taxon>Dothideomycetidae</taxon>
        <taxon>Mycosphaerellales</taxon>
        <taxon>Extremaceae</taxon>
        <taxon>Extremus</taxon>
    </lineage>
</organism>
<dbReference type="Proteomes" id="UP001271007">
    <property type="component" value="Unassembled WGS sequence"/>
</dbReference>
<evidence type="ECO:0000259" key="2">
    <source>
        <dbReference type="Pfam" id="PF20233"/>
    </source>
</evidence>
<dbReference type="AlphaFoldDB" id="A0AAJ0G7T7"/>
<protein>
    <recommendedName>
        <fullName evidence="2">DUF6590 domain-containing protein</fullName>
    </recommendedName>
</protein>
<sequence>MIVLGKFTKHCICVRIQTYQGQSVSKDGLDPAHHAFVYIKDDPGKRRGMQDSIGVAADPGGELNPLSCINYSELYTVQFNSVVRPLGNIDPRFEATFDQSSWQVLGDFCFPSSVEQHTNARSLNSQLQTRLQRAQNQNEELRARLLKVRDQLTTAQSTDDDDGDDGDEDNSDEEE</sequence>